<evidence type="ECO:0000313" key="2">
    <source>
        <dbReference type="Proteomes" id="UP000288429"/>
    </source>
</evidence>
<keyword evidence="2" id="KW-1185">Reference proteome</keyword>
<name>A0A428RXI7_9HYPO</name>
<comment type="caution">
    <text evidence="1">The sequence shown here is derived from an EMBL/GenBank/DDBJ whole genome shotgun (WGS) entry which is preliminary data.</text>
</comment>
<dbReference type="Proteomes" id="UP000288429">
    <property type="component" value="Unassembled WGS sequence"/>
</dbReference>
<evidence type="ECO:0000313" key="1">
    <source>
        <dbReference type="EMBL" id="RSL82183.1"/>
    </source>
</evidence>
<dbReference type="EMBL" id="NIZV01000710">
    <property type="protein sequence ID" value="RSL82183.1"/>
    <property type="molecule type" value="Genomic_DNA"/>
</dbReference>
<accession>A0A428RXI7</accession>
<organism evidence="1 2">
    <name type="scientific">Fusarium ambrosium</name>
    <dbReference type="NCBI Taxonomy" id="131363"/>
    <lineage>
        <taxon>Eukaryota</taxon>
        <taxon>Fungi</taxon>
        <taxon>Dikarya</taxon>
        <taxon>Ascomycota</taxon>
        <taxon>Pezizomycotina</taxon>
        <taxon>Sordariomycetes</taxon>
        <taxon>Hypocreomycetidae</taxon>
        <taxon>Hypocreales</taxon>
        <taxon>Nectriaceae</taxon>
        <taxon>Fusarium</taxon>
        <taxon>Fusarium solani species complex</taxon>
    </lineage>
</organism>
<reference evidence="1 2" key="1">
    <citation type="submission" date="2017-06" db="EMBL/GenBank/DDBJ databases">
        <title>Cmopartive genomic analysis of Ambrosia Fusariam Clade fungi.</title>
        <authorList>
            <person name="Stajich J.E."/>
            <person name="Carrillo J."/>
            <person name="Kijimoto T."/>
            <person name="Eskalen A."/>
            <person name="O'Donnell K."/>
            <person name="Kasson M."/>
        </authorList>
    </citation>
    <scope>NUCLEOTIDE SEQUENCE [LARGE SCALE GENOMIC DNA]</scope>
    <source>
        <strain evidence="1 2">NRRL 20438</strain>
    </source>
</reference>
<sequence length="213" mass="23461">METTTPYTITLLYHIDLSLGPEGLRQGGGEAGLTHIFRGSWTITDSQLCSEMLPVLEYMVDNRPWEVNPAHGALATSLRCFLKVAFPVMFARHAVIGVGNNPASHPGRAAVPVTTLKFVTVLLLLRALLFSTVQRQRAKASLVCRFRQSGGIPSLRARRWLRFKHHGDEQTDACHRCTPTTLHHKDRAIFILAKPTGVIGTVSLDVAVCNALE</sequence>
<dbReference type="AlphaFoldDB" id="A0A428RXI7"/>
<protein>
    <submittedName>
        <fullName evidence="1">Uncharacterized protein</fullName>
    </submittedName>
</protein>
<gene>
    <name evidence="1" type="ORF">CDV31_016958</name>
</gene>
<proteinExistence type="predicted"/>